<evidence type="ECO:0000256" key="4">
    <source>
        <dbReference type="SAM" id="MobiDB-lite"/>
    </source>
</evidence>
<dbReference type="PROSITE" id="PS51221">
    <property type="entry name" value="TTL"/>
    <property type="match status" value="1"/>
</dbReference>
<accession>A0A8S9YK83</accession>
<dbReference type="GO" id="GO:0005524">
    <property type="term" value="F:ATP binding"/>
    <property type="evidence" value="ECO:0007669"/>
    <property type="project" value="UniProtKB-KW"/>
</dbReference>
<feature type="compositionally biased region" description="Basic and acidic residues" evidence="4">
    <location>
        <begin position="144"/>
        <end position="154"/>
    </location>
</feature>
<evidence type="ECO:0000256" key="3">
    <source>
        <dbReference type="ARBA" id="ARBA00022840"/>
    </source>
</evidence>
<dbReference type="EMBL" id="JTDE01021399">
    <property type="protein sequence ID" value="KAF7232984.1"/>
    <property type="molecule type" value="Genomic_DNA"/>
</dbReference>
<gene>
    <name evidence="5" type="ORF">EG68_07033</name>
</gene>
<feature type="compositionally biased region" description="Basic residues" evidence="4">
    <location>
        <begin position="122"/>
        <end position="135"/>
    </location>
</feature>
<feature type="region of interest" description="Disordered" evidence="4">
    <location>
        <begin position="1283"/>
        <end position="1309"/>
    </location>
</feature>
<proteinExistence type="predicted"/>
<sequence>MGSETTFHVDYITEKPPEVPRNYRHAKILSSRPTNAQRFVSSNPEKPPTKLPALRSSRLGLTNRLPTTGRSKTSTVSPTSVKDPEQVAAVAAHSFLKELRRTATISKTGVPTLHEKLFIPSVRKRHRPKKSRKRQSSNSSSNSKKQDPSRKLGKVLDLDRSKPWIYRTKTLDFQTLGLEIRKHSNTQLSKVPSGKKKAMSYRHNTKYDLLARKQFAKQLNARLTKLALERQMFEKNVNLTEVSREQEGSRLVYFKSNSSPITCRKETSSFECCQGDQPDPDFNQSALVTNSYSRNVLEPKVSCNRKISTEMTTSALWKRATYDTKLSEGHPGNVLNEQHVATDTQIHEYPHTQCSVIAESQKNRIEFELIDDQFSAAEEQNKYQGNLVGNVGEPAADCLEMPTNVDGNELDCLEDDKPTMEEAESALDVSDSEASFGDLQTEGIGAVYPVIASLFPCTPSVIRFVGEGQAVSRLPKPFRSRLKWRPSSITPHVVKRLLKRCHFRLTLKSPDWLGYFGNHLKPLAFRPIREFQKVNHFPGSFQLGRKDKLWSNLCRLKTQFGRKTVDFVPRTFCLPCDARLLKEVWSRQEVSLCDYPTNVIGPPSRPRWIVKPPACARGIGVRVIRHWSDIPKQRHLIVQSYISRPYLINETKFDLRLYVYVSGFNPFKAYLHRDGLVRFASLKYSTSVADISNRYVHLTNYSVNKHNKHDETGVAGHKWKLETLWRYLLNRGINVEGLWLQLKDIVFKTLASVTNPISIMIDQHCRRRACAHELFGFDILLDENLKPWLLEVNVSPSLHTNTSLDNDVKSEVVTDMFNVAGFRLPPEYRSHNTQRTSFDELTPTTTSASTNEIISDVSINLLTTRAQMEDSTVASSIPQSRTRTPIRIPQIVKKKPQTSNHYGVESRDQGNTDQPVNFAINALFPVSDPRLWDVSLSWDERQKHIYHSRLVYREELPRTATDITKGHVARLNRLTRPTLSSLCALKGSLSNRTRKRSDLTLTEELHNIVSHLTPDDVRTLVDLVDERYRAALGNFEPVFPIAGERGLQLLFFLEGCNGDNYPGHLGARTPTFRYYDVLQYAFLTVYQHPNSQPPTFVKATPMDTSTAVQLPDYQMLTTGALSAEALSTAAQITDICTEGITRLTELCRSGFHLSGTEAASQRPRWNQAIYTVGPRQHQPSLHSKPAAGEFTVTKTRTAPQVNRADGDKIESILGGAVFFRAQTVTPKTNCEQPRSRCFSTETLQRNVSATAREDSNSNNRFNSATPVVWVRDNCGHPMAMCTLRGSAPRPQKPSVKRGNSGGQKRTPLVVRRSANGSFDSRTRSNTVYWRPRIFSAPDEITPVPNSGPLNQVDGTESSPRKSEVLLSAQSIHEVTKHFRDRRKIKNNTGLSKSMPKVFLR</sequence>
<feature type="compositionally biased region" description="Polar residues" evidence="4">
    <location>
        <begin position="1343"/>
        <end position="1357"/>
    </location>
</feature>
<dbReference type="PANTHER" id="PTHR12241:SF162">
    <property type="entry name" value="TUBULIN MONOGLUTAMYLASE TTLL4"/>
    <property type="match status" value="1"/>
</dbReference>
<feature type="region of interest" description="Disordered" evidence="4">
    <location>
        <begin position="32"/>
        <end position="82"/>
    </location>
</feature>
<evidence type="ECO:0008006" key="7">
    <source>
        <dbReference type="Google" id="ProtNLM"/>
    </source>
</evidence>
<protein>
    <recommendedName>
        <fullName evidence="7">Tubulin polyglutamylase TTLL4</fullName>
    </recommendedName>
</protein>
<dbReference type="SUPFAM" id="SSF56059">
    <property type="entry name" value="Glutathione synthetase ATP-binding domain-like"/>
    <property type="match status" value="1"/>
</dbReference>
<feature type="region of interest" description="Disordered" evidence="4">
    <location>
        <begin position="1339"/>
        <end position="1362"/>
    </location>
</feature>
<keyword evidence="3" id="KW-0067">ATP-binding</keyword>
<evidence type="ECO:0000256" key="1">
    <source>
        <dbReference type="ARBA" id="ARBA00022598"/>
    </source>
</evidence>
<comment type="caution">
    <text evidence="5">The sequence shown here is derived from an EMBL/GenBank/DDBJ whole genome shotgun (WGS) entry which is preliminary data.</text>
</comment>
<evidence type="ECO:0000313" key="5">
    <source>
        <dbReference type="EMBL" id="KAF7232984.1"/>
    </source>
</evidence>
<dbReference type="OrthoDB" id="202825at2759"/>
<keyword evidence="1" id="KW-0436">Ligase</keyword>
<evidence type="ECO:0000256" key="2">
    <source>
        <dbReference type="ARBA" id="ARBA00022741"/>
    </source>
</evidence>
<feature type="compositionally biased region" description="Low complexity" evidence="4">
    <location>
        <begin position="71"/>
        <end position="81"/>
    </location>
</feature>
<dbReference type="GO" id="GO:0000226">
    <property type="term" value="P:microtubule cytoskeleton organization"/>
    <property type="evidence" value="ECO:0007669"/>
    <property type="project" value="TreeGrafter"/>
</dbReference>
<dbReference type="PANTHER" id="PTHR12241">
    <property type="entry name" value="TUBULIN POLYGLUTAMYLASE"/>
    <property type="match status" value="1"/>
</dbReference>
<dbReference type="GO" id="GO:0015631">
    <property type="term" value="F:tubulin binding"/>
    <property type="evidence" value="ECO:0007669"/>
    <property type="project" value="TreeGrafter"/>
</dbReference>
<dbReference type="Pfam" id="PF03133">
    <property type="entry name" value="TTL"/>
    <property type="match status" value="1"/>
</dbReference>
<evidence type="ECO:0000313" key="6">
    <source>
        <dbReference type="Proteomes" id="UP000822476"/>
    </source>
</evidence>
<reference evidence="5" key="1">
    <citation type="submission" date="2019-07" db="EMBL/GenBank/DDBJ databases">
        <title>Annotation for the trematode Paragonimus miyazaki's.</title>
        <authorList>
            <person name="Choi Y.-J."/>
        </authorList>
    </citation>
    <scope>NUCLEOTIDE SEQUENCE</scope>
    <source>
        <strain evidence="5">Japan</strain>
    </source>
</reference>
<dbReference type="Proteomes" id="UP000822476">
    <property type="component" value="Unassembled WGS sequence"/>
</dbReference>
<feature type="region of interest" description="Disordered" evidence="4">
    <location>
        <begin position="116"/>
        <end position="154"/>
    </location>
</feature>
<dbReference type="InterPro" id="IPR004344">
    <property type="entry name" value="TTL/TTLL_fam"/>
</dbReference>
<feature type="compositionally biased region" description="Polar residues" evidence="4">
    <location>
        <begin position="32"/>
        <end position="44"/>
    </location>
</feature>
<dbReference type="Gene3D" id="3.30.470.20">
    <property type="entry name" value="ATP-grasp fold, B domain"/>
    <property type="match status" value="1"/>
</dbReference>
<organism evidence="5 6">
    <name type="scientific">Paragonimus skrjabini miyazakii</name>
    <dbReference type="NCBI Taxonomy" id="59628"/>
    <lineage>
        <taxon>Eukaryota</taxon>
        <taxon>Metazoa</taxon>
        <taxon>Spiralia</taxon>
        <taxon>Lophotrochozoa</taxon>
        <taxon>Platyhelminthes</taxon>
        <taxon>Trematoda</taxon>
        <taxon>Digenea</taxon>
        <taxon>Plagiorchiida</taxon>
        <taxon>Troglotremata</taxon>
        <taxon>Troglotrematidae</taxon>
        <taxon>Paragonimus</taxon>
    </lineage>
</organism>
<name>A0A8S9YK83_9TREM</name>
<keyword evidence="6" id="KW-1185">Reference proteome</keyword>
<dbReference type="GO" id="GO:0036064">
    <property type="term" value="C:ciliary basal body"/>
    <property type="evidence" value="ECO:0007669"/>
    <property type="project" value="TreeGrafter"/>
</dbReference>
<dbReference type="GO" id="GO:0070740">
    <property type="term" value="F:tubulin-glutamic acid ligase activity"/>
    <property type="evidence" value="ECO:0007669"/>
    <property type="project" value="TreeGrafter"/>
</dbReference>
<keyword evidence="2" id="KW-0547">Nucleotide-binding</keyword>